<feature type="transmembrane region" description="Helical" evidence="7">
    <location>
        <begin position="241"/>
        <end position="263"/>
    </location>
</feature>
<feature type="transmembrane region" description="Helical" evidence="7">
    <location>
        <begin position="23"/>
        <end position="43"/>
    </location>
</feature>
<feature type="region of interest" description="Disordered" evidence="8">
    <location>
        <begin position="280"/>
        <end position="299"/>
    </location>
</feature>
<feature type="transmembrane region" description="Helical" evidence="7">
    <location>
        <begin position="179"/>
        <end position="200"/>
    </location>
</feature>
<sequence>MLLAAHWTGNVDPVAFTIGDIEIAWYGIIITCAMLTGLIVAILRGKKQGLVVDDFVEIFLIAIPLAIIGARIGYVMVRPEYFPSDFTWDDFVNVIAVWDGGLTIMTGVPFGILGGAIWCKIRKVNLLDLADVIVPVVLLSQGLGRWGNFCNQEIFGPEITDPALQWFPLAVYINRLGGFYQALFFYEMVLDIAFFAAMMIIQRHLKLRGSGLLMYAFSYGLIRFVMEFFRDDGDIYAVFNYTQVISIIVAIAALAILIALIVVKKKKGEKIWYGKGGIPDDEKVKFHPYHRPQKKAADK</sequence>
<evidence type="ECO:0000256" key="7">
    <source>
        <dbReference type="HAMAP-Rule" id="MF_01147"/>
    </source>
</evidence>
<gene>
    <name evidence="7 9" type="primary">lgt</name>
    <name evidence="9" type="ORF">IAB05_02665</name>
</gene>
<feature type="transmembrane region" description="Helical" evidence="7">
    <location>
        <begin position="212"/>
        <end position="229"/>
    </location>
</feature>
<dbReference type="PANTHER" id="PTHR30589:SF0">
    <property type="entry name" value="PHOSPHATIDYLGLYCEROL--PROLIPOPROTEIN DIACYLGLYCERYL TRANSFERASE"/>
    <property type="match status" value="1"/>
</dbReference>
<evidence type="ECO:0000256" key="1">
    <source>
        <dbReference type="ARBA" id="ARBA00007150"/>
    </source>
</evidence>
<keyword evidence="5 7" id="KW-1133">Transmembrane helix</keyword>
<dbReference type="AlphaFoldDB" id="A0A9D1SHX5"/>
<keyword evidence="6 7" id="KW-0472">Membrane</keyword>
<comment type="similarity">
    <text evidence="1 7">Belongs to the Lgt family.</text>
</comment>
<comment type="caution">
    <text evidence="9">The sequence shown here is derived from an EMBL/GenBank/DDBJ whole genome shotgun (WGS) entry which is preliminary data.</text>
</comment>
<dbReference type="InterPro" id="IPR001640">
    <property type="entry name" value="Lgt"/>
</dbReference>
<evidence type="ECO:0000313" key="10">
    <source>
        <dbReference type="Proteomes" id="UP000824094"/>
    </source>
</evidence>
<keyword evidence="4 7" id="KW-0812">Transmembrane</keyword>
<dbReference type="Proteomes" id="UP000824094">
    <property type="component" value="Unassembled WGS sequence"/>
</dbReference>
<protein>
    <recommendedName>
        <fullName evidence="7">Phosphatidylglycerol--prolipoprotein diacylglyceryl transferase</fullName>
        <ecNumber evidence="7">2.5.1.145</ecNumber>
    </recommendedName>
</protein>
<evidence type="ECO:0000256" key="5">
    <source>
        <dbReference type="ARBA" id="ARBA00022989"/>
    </source>
</evidence>
<evidence type="ECO:0000313" key="9">
    <source>
        <dbReference type="EMBL" id="HIU60277.1"/>
    </source>
</evidence>
<keyword evidence="3 7" id="KW-0808">Transferase</keyword>
<organism evidence="9 10">
    <name type="scientific">Candidatus Stercoripulliclostridium merdigallinarum</name>
    <dbReference type="NCBI Taxonomy" id="2840951"/>
    <lineage>
        <taxon>Bacteria</taxon>
        <taxon>Bacillati</taxon>
        <taxon>Bacillota</taxon>
        <taxon>Clostridia</taxon>
        <taxon>Eubacteriales</taxon>
        <taxon>Candidatus Stercoripulliclostridium</taxon>
    </lineage>
</organism>
<accession>A0A9D1SHX5</accession>
<comment type="pathway">
    <text evidence="7">Protein modification; lipoprotein biosynthesis (diacylglyceryl transfer).</text>
</comment>
<feature type="transmembrane region" description="Helical" evidence="7">
    <location>
        <begin position="55"/>
        <end position="75"/>
    </location>
</feature>
<dbReference type="Pfam" id="PF01790">
    <property type="entry name" value="LGT"/>
    <property type="match status" value="1"/>
</dbReference>
<evidence type="ECO:0000256" key="8">
    <source>
        <dbReference type="SAM" id="MobiDB-lite"/>
    </source>
</evidence>
<comment type="function">
    <text evidence="7">Catalyzes the transfer of the diacylglyceryl group from phosphatidylglycerol to the sulfhydryl group of the N-terminal cysteine of a prolipoprotein, the first step in the formation of mature lipoproteins.</text>
</comment>
<dbReference type="HAMAP" id="MF_01147">
    <property type="entry name" value="Lgt"/>
    <property type="match status" value="1"/>
</dbReference>
<dbReference type="PANTHER" id="PTHR30589">
    <property type="entry name" value="PROLIPOPROTEIN DIACYLGLYCERYL TRANSFERASE"/>
    <property type="match status" value="1"/>
</dbReference>
<reference evidence="9" key="2">
    <citation type="journal article" date="2021" name="PeerJ">
        <title>Extensive microbial diversity within the chicken gut microbiome revealed by metagenomics and culture.</title>
        <authorList>
            <person name="Gilroy R."/>
            <person name="Ravi A."/>
            <person name="Getino M."/>
            <person name="Pursley I."/>
            <person name="Horton D.L."/>
            <person name="Alikhan N.F."/>
            <person name="Baker D."/>
            <person name="Gharbi K."/>
            <person name="Hall N."/>
            <person name="Watson M."/>
            <person name="Adriaenssens E.M."/>
            <person name="Foster-Nyarko E."/>
            <person name="Jarju S."/>
            <person name="Secka A."/>
            <person name="Antonio M."/>
            <person name="Oren A."/>
            <person name="Chaudhuri R.R."/>
            <person name="La Ragione R."/>
            <person name="Hildebrand F."/>
            <person name="Pallen M.J."/>
        </authorList>
    </citation>
    <scope>NUCLEOTIDE SEQUENCE</scope>
    <source>
        <strain evidence="9">18911</strain>
    </source>
</reference>
<reference evidence="9" key="1">
    <citation type="submission" date="2020-10" db="EMBL/GenBank/DDBJ databases">
        <authorList>
            <person name="Gilroy R."/>
        </authorList>
    </citation>
    <scope>NUCLEOTIDE SEQUENCE</scope>
    <source>
        <strain evidence="9">18911</strain>
    </source>
</reference>
<evidence type="ECO:0000256" key="4">
    <source>
        <dbReference type="ARBA" id="ARBA00022692"/>
    </source>
</evidence>
<comment type="catalytic activity">
    <reaction evidence="7">
        <text>L-cysteinyl-[prolipoprotein] + a 1,2-diacyl-sn-glycero-3-phospho-(1'-sn-glycerol) = an S-1,2-diacyl-sn-glyceryl-L-cysteinyl-[prolipoprotein] + sn-glycerol 1-phosphate + H(+)</text>
        <dbReference type="Rhea" id="RHEA:56712"/>
        <dbReference type="Rhea" id="RHEA-COMP:14679"/>
        <dbReference type="Rhea" id="RHEA-COMP:14680"/>
        <dbReference type="ChEBI" id="CHEBI:15378"/>
        <dbReference type="ChEBI" id="CHEBI:29950"/>
        <dbReference type="ChEBI" id="CHEBI:57685"/>
        <dbReference type="ChEBI" id="CHEBI:64716"/>
        <dbReference type="ChEBI" id="CHEBI:140658"/>
        <dbReference type="EC" id="2.5.1.145"/>
    </reaction>
</comment>
<dbReference type="EC" id="2.5.1.145" evidence="7"/>
<dbReference type="GO" id="GO:0008961">
    <property type="term" value="F:phosphatidylglycerol-prolipoprotein diacylglyceryl transferase activity"/>
    <property type="evidence" value="ECO:0007669"/>
    <property type="project" value="UniProtKB-UniRule"/>
</dbReference>
<proteinExistence type="inferred from homology"/>
<name>A0A9D1SHX5_9FIRM</name>
<feature type="transmembrane region" description="Helical" evidence="7">
    <location>
        <begin position="95"/>
        <end position="119"/>
    </location>
</feature>
<dbReference type="EMBL" id="DVNF01000079">
    <property type="protein sequence ID" value="HIU60277.1"/>
    <property type="molecule type" value="Genomic_DNA"/>
</dbReference>
<dbReference type="GO" id="GO:0042158">
    <property type="term" value="P:lipoprotein biosynthetic process"/>
    <property type="evidence" value="ECO:0007669"/>
    <property type="project" value="UniProtKB-UniRule"/>
</dbReference>
<keyword evidence="2 7" id="KW-1003">Cell membrane</keyword>
<dbReference type="GO" id="GO:0005886">
    <property type="term" value="C:plasma membrane"/>
    <property type="evidence" value="ECO:0007669"/>
    <property type="project" value="UniProtKB-SubCell"/>
</dbReference>
<evidence type="ECO:0000256" key="3">
    <source>
        <dbReference type="ARBA" id="ARBA00022679"/>
    </source>
</evidence>
<dbReference type="NCBIfam" id="TIGR00544">
    <property type="entry name" value="lgt"/>
    <property type="match status" value="1"/>
</dbReference>
<evidence type="ECO:0000256" key="6">
    <source>
        <dbReference type="ARBA" id="ARBA00023136"/>
    </source>
</evidence>
<feature type="compositionally biased region" description="Basic residues" evidence="8">
    <location>
        <begin position="286"/>
        <end position="299"/>
    </location>
</feature>
<evidence type="ECO:0000256" key="2">
    <source>
        <dbReference type="ARBA" id="ARBA00022475"/>
    </source>
</evidence>
<comment type="subcellular location">
    <subcellularLocation>
        <location evidence="7">Cell membrane</location>
        <topology evidence="7">Multi-pass membrane protein</topology>
    </subcellularLocation>
</comment>
<feature type="transmembrane region" description="Helical" evidence="7">
    <location>
        <begin position="126"/>
        <end position="143"/>
    </location>
</feature>
<feature type="binding site" evidence="7">
    <location>
        <position position="145"/>
    </location>
    <ligand>
        <name>a 1,2-diacyl-sn-glycero-3-phospho-(1'-sn-glycerol)</name>
        <dbReference type="ChEBI" id="CHEBI:64716"/>
    </ligand>
</feature>